<organism evidence="3">
    <name type="scientific">Schizophyllum commune (strain H4-8 / FGSC 9210)</name>
    <name type="common">Split gill fungus</name>
    <dbReference type="NCBI Taxonomy" id="578458"/>
    <lineage>
        <taxon>Eukaryota</taxon>
        <taxon>Fungi</taxon>
        <taxon>Dikarya</taxon>
        <taxon>Basidiomycota</taxon>
        <taxon>Agaricomycotina</taxon>
        <taxon>Agaricomycetes</taxon>
        <taxon>Agaricomycetidae</taxon>
        <taxon>Agaricales</taxon>
        <taxon>Schizophyllaceae</taxon>
        <taxon>Schizophyllum</taxon>
    </lineage>
</organism>
<dbReference type="OrthoDB" id="19657at2759"/>
<dbReference type="Proteomes" id="UP000007431">
    <property type="component" value="Unassembled WGS sequence"/>
</dbReference>
<protein>
    <recommendedName>
        <fullName evidence="1">AB hydrolase-1 domain-containing protein</fullName>
    </recommendedName>
</protein>
<dbReference type="InterPro" id="IPR000073">
    <property type="entry name" value="AB_hydrolase_1"/>
</dbReference>
<dbReference type="KEGG" id="scm:SCHCO_01176650"/>
<dbReference type="PANTHER" id="PTHR43798">
    <property type="entry name" value="MONOACYLGLYCEROL LIPASE"/>
    <property type="match status" value="1"/>
</dbReference>
<dbReference type="EMBL" id="GL377316">
    <property type="protein sequence ID" value="EFI91627.1"/>
    <property type="molecule type" value="Genomic_DNA"/>
</dbReference>
<dbReference type="Gene3D" id="3.40.50.1820">
    <property type="entry name" value="alpha/beta hydrolase"/>
    <property type="match status" value="1"/>
</dbReference>
<dbReference type="Pfam" id="PF00561">
    <property type="entry name" value="Abhydrolase_1"/>
    <property type="match status" value="1"/>
</dbReference>
<dbReference type="eggNOG" id="ENOG502SJFK">
    <property type="taxonomic scope" value="Eukaryota"/>
</dbReference>
<dbReference type="SUPFAM" id="SSF53474">
    <property type="entry name" value="alpha/beta-Hydrolases"/>
    <property type="match status" value="1"/>
</dbReference>
<reference evidence="2 3" key="1">
    <citation type="journal article" date="2010" name="Nat. Biotechnol.">
        <title>Genome sequence of the model mushroom Schizophyllum commune.</title>
        <authorList>
            <person name="Ohm R.A."/>
            <person name="de Jong J.F."/>
            <person name="Lugones L.G."/>
            <person name="Aerts A."/>
            <person name="Kothe E."/>
            <person name="Stajich J.E."/>
            <person name="de Vries R.P."/>
            <person name="Record E."/>
            <person name="Levasseur A."/>
            <person name="Baker S.E."/>
            <person name="Bartholomew K.A."/>
            <person name="Coutinho P.M."/>
            <person name="Erdmann S."/>
            <person name="Fowler T.J."/>
            <person name="Gathman A.C."/>
            <person name="Lombard V."/>
            <person name="Henrissat B."/>
            <person name="Knabe N."/>
            <person name="Kuees U."/>
            <person name="Lilly W.W."/>
            <person name="Lindquist E."/>
            <person name="Lucas S."/>
            <person name="Magnuson J.K."/>
            <person name="Piumi F."/>
            <person name="Raudaskoski M."/>
            <person name="Salamov A."/>
            <person name="Schmutz J."/>
            <person name="Schwarze F.W.M.R."/>
            <person name="vanKuyk P.A."/>
            <person name="Horton J.S."/>
            <person name="Grigoriev I.V."/>
            <person name="Woesten H.A.B."/>
        </authorList>
    </citation>
    <scope>NUCLEOTIDE SEQUENCE [LARGE SCALE GENOMIC DNA]</scope>
    <source>
        <strain evidence="3">H4-8 / FGSC 9210</strain>
    </source>
</reference>
<dbReference type="PANTHER" id="PTHR43798:SF33">
    <property type="entry name" value="HYDROLASE, PUTATIVE (AFU_ORTHOLOGUE AFUA_2G14860)-RELATED"/>
    <property type="match status" value="1"/>
</dbReference>
<evidence type="ECO:0000259" key="1">
    <source>
        <dbReference type="Pfam" id="PF00561"/>
    </source>
</evidence>
<dbReference type="GeneID" id="9593247"/>
<dbReference type="AlphaFoldDB" id="D8QKL3"/>
<evidence type="ECO:0000313" key="3">
    <source>
        <dbReference type="Proteomes" id="UP000007431"/>
    </source>
</evidence>
<name>D8QKL3_SCHCM</name>
<dbReference type="InParanoid" id="D8QKL3"/>
<dbReference type="InterPro" id="IPR029058">
    <property type="entry name" value="AB_hydrolase_fold"/>
</dbReference>
<evidence type="ECO:0000313" key="2">
    <source>
        <dbReference type="EMBL" id="EFI91627.1"/>
    </source>
</evidence>
<proteinExistence type="predicted"/>
<keyword evidence="3" id="KW-1185">Reference proteome</keyword>
<feature type="domain" description="AB hydrolase-1" evidence="1">
    <location>
        <begin position="35"/>
        <end position="138"/>
    </location>
</feature>
<dbReference type="VEuPathDB" id="FungiDB:SCHCODRAFT_01176650"/>
<dbReference type="RefSeq" id="XP_003026530.1">
    <property type="nucleotide sequence ID" value="XM_003026484.1"/>
</dbReference>
<dbReference type="GO" id="GO:0016020">
    <property type="term" value="C:membrane"/>
    <property type="evidence" value="ECO:0007669"/>
    <property type="project" value="TreeGrafter"/>
</dbReference>
<dbReference type="OMA" id="YIGQHIF"/>
<sequence>MPSVKIKAAAGSTTIYYTISTPTKTNAKAIDPKLPTLLFLHPVYVSQEAFHPQFADPLLRKFNLVTFDMRGHGETGSKLDGQFTRVEGADDVIKFMDAIKLDQVHLVGLSMGACIALQTSILHPTRVLSTIMIGPLPLREPEGVAEGRREIYDCWVESFHDPKNIDYEILRDAVSGTMQLAFNSKVTPISKALVERASALAVKNWTPKAFNCMYELTVNFFICRSPHPRDALARIRCPVQIIHCEGDIAYPLEYAQELRNHLQAAGVDVRLSSIGRDAPHFGSVTHPDL</sequence>
<dbReference type="InterPro" id="IPR050266">
    <property type="entry name" value="AB_hydrolase_sf"/>
</dbReference>
<accession>D8QKL3</accession>
<dbReference type="HOGENOM" id="CLU_070118_0_0_1"/>
<gene>
    <name evidence="2" type="ORF">SCHCODRAFT_238535</name>
</gene>